<dbReference type="Gene3D" id="3.90.230.10">
    <property type="entry name" value="Creatinase/methionine aminopeptidase superfamily"/>
    <property type="match status" value="1"/>
</dbReference>
<dbReference type="Proteomes" id="UP000253606">
    <property type="component" value="Chromosome"/>
</dbReference>
<dbReference type="PANTHER" id="PTHR46112">
    <property type="entry name" value="AMINOPEPTIDASE"/>
    <property type="match status" value="1"/>
</dbReference>
<dbReference type="AlphaFoldDB" id="A0A2Z5G5G7"/>
<dbReference type="SUPFAM" id="SSF55920">
    <property type="entry name" value="Creatinase/aminopeptidase"/>
    <property type="match status" value="1"/>
</dbReference>
<evidence type="ECO:0000313" key="3">
    <source>
        <dbReference type="Proteomes" id="UP000253606"/>
    </source>
</evidence>
<keyword evidence="3" id="KW-1185">Reference proteome</keyword>
<protein>
    <submittedName>
        <fullName evidence="2">Proline dipeptidase</fullName>
    </submittedName>
</protein>
<dbReference type="Pfam" id="PF00557">
    <property type="entry name" value="Peptidase_M24"/>
    <property type="match status" value="1"/>
</dbReference>
<evidence type="ECO:0000313" key="2">
    <source>
        <dbReference type="EMBL" id="AXC14442.1"/>
    </source>
</evidence>
<dbReference type="KEGG" id="abas:ACPOL_5188"/>
<dbReference type="PANTHER" id="PTHR46112:SF3">
    <property type="entry name" value="AMINOPEPTIDASE YPDF"/>
    <property type="match status" value="1"/>
</dbReference>
<gene>
    <name evidence="2" type="ORF">ACPOL_5188</name>
</gene>
<accession>A0A2Z5G5G7</accession>
<name>A0A2Z5G5G7_9BACT</name>
<dbReference type="InterPro" id="IPR000994">
    <property type="entry name" value="Pept_M24"/>
</dbReference>
<organism evidence="2 3">
    <name type="scientific">Acidisarcina polymorpha</name>
    <dbReference type="NCBI Taxonomy" id="2211140"/>
    <lineage>
        <taxon>Bacteria</taxon>
        <taxon>Pseudomonadati</taxon>
        <taxon>Acidobacteriota</taxon>
        <taxon>Terriglobia</taxon>
        <taxon>Terriglobales</taxon>
        <taxon>Acidobacteriaceae</taxon>
        <taxon>Acidisarcina</taxon>
    </lineage>
</organism>
<proteinExistence type="predicted"/>
<dbReference type="InterPro" id="IPR050659">
    <property type="entry name" value="Peptidase_M24B"/>
</dbReference>
<feature type="domain" description="Peptidase M24" evidence="1">
    <location>
        <begin position="2"/>
        <end position="46"/>
    </location>
</feature>
<sequence>MDGHEWPYLVQGNKLPLAPGMTFSDEPGIYIRGEFGIRLEDDMYIAEDGARLFTRPSHSLEEQNLEAKYRL</sequence>
<evidence type="ECO:0000259" key="1">
    <source>
        <dbReference type="Pfam" id="PF00557"/>
    </source>
</evidence>
<dbReference type="EMBL" id="CP030840">
    <property type="protein sequence ID" value="AXC14442.1"/>
    <property type="molecule type" value="Genomic_DNA"/>
</dbReference>
<reference evidence="2 3" key="1">
    <citation type="journal article" date="2018" name="Front. Microbiol.">
        <title>Hydrolytic Capabilities as a Key to Environmental Success: Chitinolytic and Cellulolytic Acidobacteria From Acidic Sub-arctic Soils and Boreal Peatlands.</title>
        <authorList>
            <person name="Belova S.E."/>
            <person name="Ravin N.V."/>
            <person name="Pankratov T.A."/>
            <person name="Rakitin A.L."/>
            <person name="Ivanova A.A."/>
            <person name="Beletsky A.V."/>
            <person name="Mardanov A.V."/>
            <person name="Sinninghe Damste J.S."/>
            <person name="Dedysh S.N."/>
        </authorList>
    </citation>
    <scope>NUCLEOTIDE SEQUENCE [LARGE SCALE GENOMIC DNA]</scope>
    <source>
        <strain evidence="2 3">SBC82</strain>
    </source>
</reference>
<dbReference type="InterPro" id="IPR036005">
    <property type="entry name" value="Creatinase/aminopeptidase-like"/>
</dbReference>